<organism evidence="1 2">
    <name type="scientific">Vibrio renipiscarius</name>
    <dbReference type="NCBI Taxonomy" id="1461322"/>
    <lineage>
        <taxon>Bacteria</taxon>
        <taxon>Pseudomonadati</taxon>
        <taxon>Pseudomonadota</taxon>
        <taxon>Gammaproteobacteria</taxon>
        <taxon>Vibrionales</taxon>
        <taxon>Vibrionaceae</taxon>
        <taxon>Vibrio</taxon>
    </lineage>
</organism>
<dbReference type="RefSeq" id="WP_040988183.1">
    <property type="nucleotide sequence ID" value="NZ_JTKH01000006.1"/>
</dbReference>
<dbReference type="Proteomes" id="UP000031672">
    <property type="component" value="Unassembled WGS sequence"/>
</dbReference>
<evidence type="ECO:0000313" key="2">
    <source>
        <dbReference type="Proteomes" id="UP000031672"/>
    </source>
</evidence>
<reference evidence="1 2" key="1">
    <citation type="submission" date="2014-11" db="EMBL/GenBank/DDBJ databases">
        <title>Draft Genome Sequence of Vibrio piscirenalis strains CECT 8603T and CECT 8604, two marine Gammaproteobacterium isolated from cultured gilthead sea bream (Sparus aurata).</title>
        <authorList>
            <person name="Arahal D.R."/>
            <person name="Rodrigo-Torres L."/>
            <person name="Lucena T."/>
            <person name="Pujalte M.J."/>
        </authorList>
    </citation>
    <scope>NUCLEOTIDE SEQUENCE [LARGE SCALE GENOMIC DNA]</scope>
    <source>
        <strain evidence="1 2">DCR 1-4-2</strain>
    </source>
</reference>
<dbReference type="AlphaFoldDB" id="A0A0C2KEY1"/>
<evidence type="ECO:0000313" key="1">
    <source>
        <dbReference type="EMBL" id="KII80743.1"/>
    </source>
</evidence>
<accession>A0A0C2KEY1</accession>
<name>A0A0C2KEY1_9VIBR</name>
<protein>
    <submittedName>
        <fullName evidence="1">Pili assembly chaperone</fullName>
    </submittedName>
</protein>
<sequence>MFAHKRSHSSAFYRRVHQRGFSLIENVIAICLAGFLMIAFSSLLAPAAVQSADVLTQQRASQLATWLLQEMYSREFDEVNIQHVERCGSASLPCSTGIGLDDNDLNHRRDDFDDYDTRGVAKPINEFGLDTDGAYQGFLVTISVRYANDQFQALPLGSAPTPTKQVTLTIQRGQNGQALTFNAFRSNY</sequence>
<comment type="caution">
    <text evidence="1">The sequence shown here is derived from an EMBL/GenBank/DDBJ whole genome shotgun (WGS) entry which is preliminary data.</text>
</comment>
<dbReference type="STRING" id="1461322.OJ16_05460"/>
<keyword evidence="2" id="KW-1185">Reference proteome</keyword>
<proteinExistence type="predicted"/>
<dbReference type="EMBL" id="JTKH01000006">
    <property type="protein sequence ID" value="KII80743.1"/>
    <property type="molecule type" value="Genomic_DNA"/>
</dbReference>
<gene>
    <name evidence="1" type="ORF">OJ16_05460</name>
</gene>
<accession>A0A0C2JNK4</accession>
<dbReference type="OrthoDB" id="5877719at2"/>